<feature type="domain" description="Formyl transferase N-terminal" evidence="6">
    <location>
        <begin position="1"/>
        <end position="184"/>
    </location>
</feature>
<dbReference type="Pfam" id="PF02911">
    <property type="entry name" value="Formyl_trans_C"/>
    <property type="match status" value="1"/>
</dbReference>
<protein>
    <recommendedName>
        <fullName evidence="2 5">Methionyl-tRNA formyltransferase</fullName>
        <ecNumber evidence="2 5">2.1.2.9</ecNumber>
    </recommendedName>
</protein>
<feature type="binding site" evidence="5">
    <location>
        <begin position="113"/>
        <end position="116"/>
    </location>
    <ligand>
        <name>(6S)-5,6,7,8-tetrahydrofolate</name>
        <dbReference type="ChEBI" id="CHEBI:57453"/>
    </ligand>
</feature>
<dbReference type="OrthoDB" id="5289340at2"/>
<evidence type="ECO:0000259" key="7">
    <source>
        <dbReference type="Pfam" id="PF02911"/>
    </source>
</evidence>
<evidence type="ECO:0000256" key="5">
    <source>
        <dbReference type="HAMAP-Rule" id="MF_00182"/>
    </source>
</evidence>
<proteinExistence type="inferred from homology"/>
<keyword evidence="4 5" id="KW-0648">Protein biosynthesis</keyword>
<dbReference type="SUPFAM" id="SSF53328">
    <property type="entry name" value="Formyltransferase"/>
    <property type="match status" value="1"/>
</dbReference>
<evidence type="ECO:0000313" key="9">
    <source>
        <dbReference type="Proteomes" id="UP000192907"/>
    </source>
</evidence>
<keyword evidence="3 5" id="KW-0808">Transferase</keyword>
<evidence type="ECO:0000256" key="2">
    <source>
        <dbReference type="ARBA" id="ARBA00012261"/>
    </source>
</evidence>
<feature type="domain" description="Formyl transferase C-terminal" evidence="7">
    <location>
        <begin position="209"/>
        <end position="306"/>
    </location>
</feature>
<dbReference type="EMBL" id="FWZT01000025">
    <property type="protein sequence ID" value="SMF69557.1"/>
    <property type="molecule type" value="Genomic_DNA"/>
</dbReference>
<evidence type="ECO:0000259" key="6">
    <source>
        <dbReference type="Pfam" id="PF00551"/>
    </source>
</evidence>
<gene>
    <name evidence="5" type="primary">fmt</name>
    <name evidence="8" type="ORF">SAMN06296036_12524</name>
</gene>
<evidence type="ECO:0000256" key="1">
    <source>
        <dbReference type="ARBA" id="ARBA00010699"/>
    </source>
</evidence>
<comment type="catalytic activity">
    <reaction evidence="5">
        <text>L-methionyl-tRNA(fMet) + (6R)-10-formyltetrahydrofolate = N-formyl-L-methionyl-tRNA(fMet) + (6S)-5,6,7,8-tetrahydrofolate + H(+)</text>
        <dbReference type="Rhea" id="RHEA:24380"/>
        <dbReference type="Rhea" id="RHEA-COMP:9952"/>
        <dbReference type="Rhea" id="RHEA-COMP:9953"/>
        <dbReference type="ChEBI" id="CHEBI:15378"/>
        <dbReference type="ChEBI" id="CHEBI:57453"/>
        <dbReference type="ChEBI" id="CHEBI:78530"/>
        <dbReference type="ChEBI" id="CHEBI:78844"/>
        <dbReference type="ChEBI" id="CHEBI:195366"/>
        <dbReference type="EC" id="2.1.2.9"/>
    </reaction>
</comment>
<dbReference type="InterPro" id="IPR005793">
    <property type="entry name" value="Formyl_trans_C"/>
</dbReference>
<evidence type="ECO:0000313" key="8">
    <source>
        <dbReference type="EMBL" id="SMF69557.1"/>
    </source>
</evidence>
<dbReference type="PANTHER" id="PTHR11138:SF5">
    <property type="entry name" value="METHIONYL-TRNA FORMYLTRANSFERASE, MITOCHONDRIAL"/>
    <property type="match status" value="1"/>
</dbReference>
<comment type="function">
    <text evidence="5">Attaches a formyl group to the free amino group of methionyl-tRNA(fMet). The formyl group appears to play a dual role in the initiator identity of N-formylmethionyl-tRNA by promoting its recognition by IF2 and preventing the misappropriation of this tRNA by the elongation apparatus.</text>
</comment>
<dbReference type="NCBIfam" id="TIGR00460">
    <property type="entry name" value="fmt"/>
    <property type="match status" value="1"/>
</dbReference>
<dbReference type="Pfam" id="PF00551">
    <property type="entry name" value="Formyl_trans_N"/>
    <property type="match status" value="1"/>
</dbReference>
<evidence type="ECO:0000256" key="3">
    <source>
        <dbReference type="ARBA" id="ARBA00022679"/>
    </source>
</evidence>
<name>A0A1Y6CQI7_9BACT</name>
<dbReference type="InterPro" id="IPR044135">
    <property type="entry name" value="Met-tRNA-FMT_C"/>
</dbReference>
<dbReference type="PANTHER" id="PTHR11138">
    <property type="entry name" value="METHIONYL-TRNA FORMYLTRANSFERASE"/>
    <property type="match status" value="1"/>
</dbReference>
<comment type="similarity">
    <text evidence="1 5">Belongs to the Fmt family.</text>
</comment>
<dbReference type="HAMAP" id="MF_00182">
    <property type="entry name" value="Formyl_trans"/>
    <property type="match status" value="1"/>
</dbReference>
<dbReference type="AlphaFoldDB" id="A0A1Y6CQI7"/>
<dbReference type="Proteomes" id="UP000192907">
    <property type="component" value="Unassembled WGS sequence"/>
</dbReference>
<organism evidence="8 9">
    <name type="scientific">Pseudobacteriovorax antillogorgiicola</name>
    <dbReference type="NCBI Taxonomy" id="1513793"/>
    <lineage>
        <taxon>Bacteria</taxon>
        <taxon>Pseudomonadati</taxon>
        <taxon>Bdellovibrionota</taxon>
        <taxon>Oligoflexia</taxon>
        <taxon>Oligoflexales</taxon>
        <taxon>Pseudobacteriovoracaceae</taxon>
        <taxon>Pseudobacteriovorax</taxon>
    </lineage>
</organism>
<accession>A0A1Y6CQI7</accession>
<dbReference type="STRING" id="1513793.SAMN06296036_12524"/>
<keyword evidence="9" id="KW-1185">Reference proteome</keyword>
<dbReference type="InterPro" id="IPR005794">
    <property type="entry name" value="Fmt"/>
</dbReference>
<dbReference type="GO" id="GO:0004479">
    <property type="term" value="F:methionyl-tRNA formyltransferase activity"/>
    <property type="evidence" value="ECO:0007669"/>
    <property type="project" value="UniProtKB-UniRule"/>
</dbReference>
<dbReference type="CDD" id="cd08646">
    <property type="entry name" value="FMT_core_Met-tRNA-FMT_N"/>
    <property type="match status" value="1"/>
</dbReference>
<dbReference type="InterPro" id="IPR036477">
    <property type="entry name" value="Formyl_transf_N_sf"/>
</dbReference>
<evidence type="ECO:0000256" key="4">
    <source>
        <dbReference type="ARBA" id="ARBA00022917"/>
    </source>
</evidence>
<dbReference type="GO" id="GO:0005829">
    <property type="term" value="C:cytosol"/>
    <property type="evidence" value="ECO:0007669"/>
    <property type="project" value="TreeGrafter"/>
</dbReference>
<dbReference type="RefSeq" id="WP_132324007.1">
    <property type="nucleotide sequence ID" value="NZ_FWZT01000025.1"/>
</dbReference>
<dbReference type="InterPro" id="IPR002376">
    <property type="entry name" value="Formyl_transf_N"/>
</dbReference>
<dbReference type="Gene3D" id="3.40.50.12230">
    <property type="match status" value="1"/>
</dbReference>
<reference evidence="9" key="1">
    <citation type="submission" date="2017-04" db="EMBL/GenBank/DDBJ databases">
        <authorList>
            <person name="Varghese N."/>
            <person name="Submissions S."/>
        </authorList>
    </citation>
    <scope>NUCLEOTIDE SEQUENCE [LARGE SCALE GENOMIC DNA]</scope>
    <source>
        <strain evidence="9">RKEM611</strain>
    </source>
</reference>
<dbReference type="InterPro" id="IPR011034">
    <property type="entry name" value="Formyl_transferase-like_C_sf"/>
</dbReference>
<dbReference type="InterPro" id="IPR041711">
    <property type="entry name" value="Met-tRNA-FMT_N"/>
</dbReference>
<sequence length="316" mass="34954">MRIIFMGSPKEVITPCQMLMEFCQSTDHDLIAVVSQPAKPAGRRKKLSDPPLATWALEQGIKVIQPAKARDPQFLEDLRDLKPDLVITAAYGQILTEEFLAIPSRGTINIHPSLLPEYRGASPVQTALFDGREKTGVTILFTVRALDSGHIIVQKPATIEPLETADSLLARMFRLGGEALLEAVKALEDPDFIGTPQDESQVTHCHKFEKASGVIDWSLPNKEIVQRYQAFKPWPGTFAFYGGKRVLIEDLEPIEADNLSLNTGEFIYSKGLKALLAKTKDGYLRLNKVKPEGSKLIDGAAFWNGLKLSGRGQFDV</sequence>
<dbReference type="CDD" id="cd08704">
    <property type="entry name" value="Met_tRNA_FMT_C"/>
    <property type="match status" value="1"/>
</dbReference>
<dbReference type="EC" id="2.1.2.9" evidence="2 5"/>
<dbReference type="SUPFAM" id="SSF50486">
    <property type="entry name" value="FMT C-terminal domain-like"/>
    <property type="match status" value="1"/>
</dbReference>